<accession>A0A2H0U0X1</accession>
<organism evidence="1 2">
    <name type="scientific">Candidatus Magasanikbacteria bacterium CG10_big_fil_rev_8_21_14_0_10_36_16</name>
    <dbReference type="NCBI Taxonomy" id="1974645"/>
    <lineage>
        <taxon>Bacteria</taxon>
        <taxon>Candidatus Magasanikiibacteriota</taxon>
    </lineage>
</organism>
<dbReference type="Proteomes" id="UP000230852">
    <property type="component" value="Unassembled WGS sequence"/>
</dbReference>
<sequence length="170" mass="19267">MTFLFSLYIVFWQCLTKRLFCAMLSGSPVRCARGKFGVRERQMSRRDELGNEGWKLLNHSFPTPREMVEAFNVFRKEHKGECIEFTEYDLAELDLAGIDFSGMTFNSVSFHRTVLTDADFSGAYLYDCGLENLNQPAAMWATVKGLDTVWGLPHGIFANAVAAGWTKAEK</sequence>
<dbReference type="AlphaFoldDB" id="A0A2H0U0X1"/>
<name>A0A2H0U0X1_9BACT</name>
<dbReference type="Pfam" id="PF00805">
    <property type="entry name" value="Pentapeptide"/>
    <property type="match status" value="1"/>
</dbReference>
<evidence type="ECO:0000313" key="1">
    <source>
        <dbReference type="EMBL" id="PIR78323.1"/>
    </source>
</evidence>
<evidence type="ECO:0000313" key="2">
    <source>
        <dbReference type="Proteomes" id="UP000230852"/>
    </source>
</evidence>
<comment type="caution">
    <text evidence="1">The sequence shown here is derived from an EMBL/GenBank/DDBJ whole genome shotgun (WGS) entry which is preliminary data.</text>
</comment>
<dbReference type="SUPFAM" id="SSF141571">
    <property type="entry name" value="Pentapeptide repeat-like"/>
    <property type="match status" value="1"/>
</dbReference>
<protein>
    <recommendedName>
        <fullName evidence="3">Pentapeptide repeat-containing protein</fullName>
    </recommendedName>
</protein>
<proteinExistence type="predicted"/>
<dbReference type="EMBL" id="PFBU01000043">
    <property type="protein sequence ID" value="PIR78323.1"/>
    <property type="molecule type" value="Genomic_DNA"/>
</dbReference>
<dbReference type="InterPro" id="IPR001646">
    <property type="entry name" value="5peptide_repeat"/>
</dbReference>
<reference evidence="2" key="1">
    <citation type="submission" date="2017-09" db="EMBL/GenBank/DDBJ databases">
        <title>Depth-based differentiation of microbial function through sediment-hosted aquifers and enrichment of novel symbionts in the deep terrestrial subsurface.</title>
        <authorList>
            <person name="Probst A.J."/>
            <person name="Ladd B."/>
            <person name="Jarett J.K."/>
            <person name="Geller-Mcgrath D.E."/>
            <person name="Sieber C.M.K."/>
            <person name="Emerson J.B."/>
            <person name="Anantharaman K."/>
            <person name="Thomas B.C."/>
            <person name="Malmstrom R."/>
            <person name="Stieglmeier M."/>
            <person name="Klingl A."/>
            <person name="Woyke T."/>
            <person name="Ryan C.M."/>
            <person name="Banfield J.F."/>
        </authorList>
    </citation>
    <scope>NUCLEOTIDE SEQUENCE [LARGE SCALE GENOMIC DNA]</scope>
</reference>
<evidence type="ECO:0008006" key="3">
    <source>
        <dbReference type="Google" id="ProtNLM"/>
    </source>
</evidence>
<dbReference type="Gene3D" id="2.160.20.80">
    <property type="entry name" value="E3 ubiquitin-protein ligase SopA"/>
    <property type="match status" value="1"/>
</dbReference>
<gene>
    <name evidence="1" type="ORF">COU28_02265</name>
</gene>